<evidence type="ECO:0000313" key="3">
    <source>
        <dbReference type="Proteomes" id="UP000019151"/>
    </source>
</evidence>
<geneLocation type="plasmid" evidence="2 3">
    <name>2</name>
</geneLocation>
<organism evidence="2 3">
    <name type="scientific">Gemmatirosa kalamazoonensis</name>
    <dbReference type="NCBI Taxonomy" id="861299"/>
    <lineage>
        <taxon>Bacteria</taxon>
        <taxon>Pseudomonadati</taxon>
        <taxon>Gemmatimonadota</taxon>
        <taxon>Gemmatimonadia</taxon>
        <taxon>Gemmatimonadales</taxon>
        <taxon>Gemmatimonadaceae</taxon>
        <taxon>Gemmatirosa</taxon>
    </lineage>
</organism>
<gene>
    <name evidence="2" type="ORF">J421_6100</name>
</gene>
<feature type="chain" id="PRO_5004794638" evidence="1">
    <location>
        <begin position="21"/>
        <end position="164"/>
    </location>
</feature>
<dbReference type="AlphaFoldDB" id="W0RTJ4"/>
<reference evidence="2 3" key="1">
    <citation type="journal article" date="2014" name="Genome Announc.">
        <title>Genome Sequence and Methylome of Soil Bacterium Gemmatirosa kalamazoonensis KBS708T, a Member of the Rarely Cultivated Gemmatimonadetes Phylum.</title>
        <authorList>
            <person name="Debruyn J.M."/>
            <person name="Radosevich M."/>
            <person name="Wommack K.E."/>
            <person name="Polson S.W."/>
            <person name="Hauser L.J."/>
            <person name="Fawaz M.N."/>
            <person name="Korlach J."/>
            <person name="Tsai Y.C."/>
        </authorList>
    </citation>
    <scope>NUCLEOTIDE SEQUENCE [LARGE SCALE GENOMIC DNA]</scope>
    <source>
        <strain evidence="2 3">KBS708</strain>
        <plasmid evidence="3">Plasmid 2</plasmid>
    </source>
</reference>
<evidence type="ECO:0000313" key="2">
    <source>
        <dbReference type="EMBL" id="AHG93635.1"/>
    </source>
</evidence>
<accession>W0RTJ4</accession>
<evidence type="ECO:0000256" key="1">
    <source>
        <dbReference type="SAM" id="SignalP"/>
    </source>
</evidence>
<proteinExistence type="predicted"/>
<dbReference type="EMBL" id="CP007130">
    <property type="protein sequence ID" value="AHG93635.1"/>
    <property type="molecule type" value="Genomic_DNA"/>
</dbReference>
<keyword evidence="3" id="KW-1185">Reference proteome</keyword>
<keyword evidence="2" id="KW-0614">Plasmid</keyword>
<sequence>MLYRTIAPALLLTLAGTSIGAARSADVKSPPWISIESPANPYDPATRDAAFLVRTWLHGNTTSLEDLTASAEGLVDGKRQSVALRIEPTSQPNLYAVRRQWPAAGAWVVRVTLLRTATAIVSLDRAGAVSGVYVPTRMQSGLPLARAVEAREIDSTLATVAARR</sequence>
<dbReference type="Proteomes" id="UP000019151">
    <property type="component" value="Plasmid 2"/>
</dbReference>
<dbReference type="KEGG" id="gba:J421_6100"/>
<feature type="signal peptide" evidence="1">
    <location>
        <begin position="1"/>
        <end position="20"/>
    </location>
</feature>
<keyword evidence="1" id="KW-0732">Signal</keyword>
<dbReference type="RefSeq" id="WP_025414932.1">
    <property type="nucleotide sequence ID" value="NZ_CP007130.1"/>
</dbReference>
<name>W0RTJ4_9BACT</name>
<dbReference type="InParanoid" id="W0RTJ4"/>
<protein>
    <submittedName>
        <fullName evidence="2">Uncharacterized protein</fullName>
    </submittedName>
</protein>
<dbReference type="HOGENOM" id="CLU_1616643_0_0_0"/>